<evidence type="ECO:0000256" key="1">
    <source>
        <dbReference type="SAM" id="Phobius"/>
    </source>
</evidence>
<reference evidence="2 3" key="1">
    <citation type="submission" date="2018-09" db="EMBL/GenBank/DDBJ databases">
        <authorList>
            <person name="Zeman M."/>
            <person name="Pardy F."/>
        </authorList>
    </citation>
    <scope>NUCLEOTIDE SEQUENCE [LARGE SCALE GENOMIC DNA]</scope>
    <source>
        <strain evidence="2 3">CCM 8852</strain>
    </source>
</reference>
<dbReference type="Proteomes" id="UP000284250">
    <property type="component" value="Unassembled WGS sequence"/>
</dbReference>
<comment type="caution">
    <text evidence="2">The sequence shown here is derived from an EMBL/GenBank/DDBJ whole genome shotgun (WGS) entry which is preliminary data.</text>
</comment>
<keyword evidence="1" id="KW-0812">Transmembrane</keyword>
<reference evidence="2 3" key="2">
    <citation type="submission" date="2019-01" db="EMBL/GenBank/DDBJ databases">
        <title>Hymenobacter humicola sp. nov., isolated from soils in Antarctica.</title>
        <authorList>
            <person name="Sedlacek I."/>
            <person name="Holochova P."/>
            <person name="Kralova S."/>
            <person name="Pantucek R."/>
            <person name="Stankova E."/>
            <person name="Vrbovska V."/>
            <person name="Kristofova L."/>
            <person name="Svec P."/>
            <person name="Busse H.-J."/>
        </authorList>
    </citation>
    <scope>NUCLEOTIDE SEQUENCE [LARGE SCALE GENOMIC DNA]</scope>
    <source>
        <strain evidence="2 3">CCM 8852</strain>
    </source>
</reference>
<protein>
    <recommendedName>
        <fullName evidence="4">YcxB family protein</fullName>
    </recommendedName>
</protein>
<sequence>MKHLPYHLPAVRLSADEYVAVNLRLWRARPGTRRSRWVLGAAVLLLSLSIGIDLWQNGQPERTSTFIFLTVAVLYGLSRAALVRWQLRRGYARNAGLHQPLDFRLTNGEIIGQSGQGQFSSKWPQLKRAVWVGTDWLLLYPTETACYYLDLRQLQPPATPADLARLLARHAVPQQRVGGGGNLPGGGGVA</sequence>
<feature type="transmembrane region" description="Helical" evidence="1">
    <location>
        <begin position="37"/>
        <end position="55"/>
    </location>
</feature>
<dbReference type="AlphaFoldDB" id="A0A418QTD8"/>
<dbReference type="OrthoDB" id="882310at2"/>
<gene>
    <name evidence="2" type="ORF">D0T11_14220</name>
</gene>
<keyword evidence="1" id="KW-1133">Transmembrane helix</keyword>
<dbReference type="RefSeq" id="WP_119656466.1">
    <property type="nucleotide sequence ID" value="NZ_JBHUOI010000031.1"/>
</dbReference>
<keyword evidence="1" id="KW-0472">Membrane</keyword>
<accession>A0A418QTD8</accession>
<feature type="transmembrane region" description="Helical" evidence="1">
    <location>
        <begin position="67"/>
        <end position="85"/>
    </location>
</feature>
<organism evidence="2 3">
    <name type="scientific">Hymenobacter rubripertinctus</name>
    <dbReference type="NCBI Taxonomy" id="2029981"/>
    <lineage>
        <taxon>Bacteria</taxon>
        <taxon>Pseudomonadati</taxon>
        <taxon>Bacteroidota</taxon>
        <taxon>Cytophagia</taxon>
        <taxon>Cytophagales</taxon>
        <taxon>Hymenobacteraceae</taxon>
        <taxon>Hymenobacter</taxon>
    </lineage>
</organism>
<dbReference type="EMBL" id="QYCN01000022">
    <property type="protein sequence ID" value="RIY08393.1"/>
    <property type="molecule type" value="Genomic_DNA"/>
</dbReference>
<name>A0A418QTD8_9BACT</name>
<keyword evidence="3" id="KW-1185">Reference proteome</keyword>
<evidence type="ECO:0008006" key="4">
    <source>
        <dbReference type="Google" id="ProtNLM"/>
    </source>
</evidence>
<evidence type="ECO:0000313" key="3">
    <source>
        <dbReference type="Proteomes" id="UP000284250"/>
    </source>
</evidence>
<evidence type="ECO:0000313" key="2">
    <source>
        <dbReference type="EMBL" id="RIY08393.1"/>
    </source>
</evidence>
<proteinExistence type="predicted"/>